<dbReference type="PANTHER" id="PTHR13031">
    <property type="entry name" value="RIBONUCLEASE P SUBUNIT P30"/>
    <property type="match status" value="1"/>
</dbReference>
<dbReference type="GO" id="GO:0003723">
    <property type="term" value="F:RNA binding"/>
    <property type="evidence" value="ECO:0007669"/>
    <property type="project" value="TreeGrafter"/>
</dbReference>
<dbReference type="KEGG" id="ccat:101451841"/>
<reference evidence="5" key="2">
    <citation type="journal article" date="2014" name="BMC Genomics">
        <title>A genomic perspective to assessing quality of mass-reared SIT flies used in Mediterranean fruit fly (Ceratitis capitata) eradication in California.</title>
        <authorList>
            <person name="Calla B."/>
            <person name="Hall B."/>
            <person name="Hou S."/>
            <person name="Geib S.M."/>
        </authorList>
    </citation>
    <scope>NUCLEOTIDE SEQUENCE</scope>
</reference>
<dbReference type="OrthoDB" id="17948at2759"/>
<sequence length="293" mass="33142">MEQTKPFYDLCIPYQKDEKALREIIKEAISLGYKTIAIDQVYDHSKRDTTKRVPDIFPAPVTLKQLEEEFKSDVKILRRLTIIYLDVGVAHAMSNSQNLKKFNLIAGQPKTDAALTHCCTTFGGDLVTFDTEAGVKLLVNRKAYQIGVKRGLYFEIKYGPAIRDTNIRKDMIKLAHNYCVRGKSKNLIFSSGATNPFELRGPYDVANLAFIFGLSEDQGKNAVNKACRQLFLRAESRRIGKTIMFVKASGPIIFTDTSESEEEHGDSFREEISSEESEIDSQEQPSKKKIKIL</sequence>
<dbReference type="GO" id="GO:0005655">
    <property type="term" value="C:nucleolar ribonuclease P complex"/>
    <property type="evidence" value="ECO:0007669"/>
    <property type="project" value="TreeGrafter"/>
</dbReference>
<dbReference type="Pfam" id="PF01876">
    <property type="entry name" value="RNase_P_p30"/>
    <property type="match status" value="1"/>
</dbReference>
<gene>
    <name evidence="5" type="primary">RPP30</name>
</gene>
<dbReference type="Gene3D" id="3.20.20.140">
    <property type="entry name" value="Metal-dependent hydrolases"/>
    <property type="match status" value="1"/>
</dbReference>
<comment type="subcellular location">
    <subcellularLocation>
        <location evidence="1">Nucleus</location>
    </subcellularLocation>
</comment>
<protein>
    <submittedName>
        <fullName evidence="5">Ribonuclease P protein subunit p30</fullName>
    </submittedName>
</protein>
<evidence type="ECO:0000256" key="1">
    <source>
        <dbReference type="ARBA" id="ARBA00004123"/>
    </source>
</evidence>
<dbReference type="CTD" id="10556"/>
<accession>W8CB35</accession>
<dbReference type="PANTHER" id="PTHR13031:SF0">
    <property type="entry name" value="RIBONUCLEASE P PROTEIN SUBUNIT P30"/>
    <property type="match status" value="1"/>
</dbReference>
<feature type="region of interest" description="Disordered" evidence="4">
    <location>
        <begin position="256"/>
        <end position="293"/>
    </location>
</feature>
<evidence type="ECO:0000256" key="2">
    <source>
        <dbReference type="ARBA" id="ARBA00007331"/>
    </source>
</evidence>
<dbReference type="EMBL" id="GAMC01000814">
    <property type="protein sequence ID" value="JAC05742.1"/>
    <property type="molecule type" value="mRNA"/>
</dbReference>
<organism evidence="5">
    <name type="scientific">Ceratitis capitata</name>
    <name type="common">Mediterranean fruit fly</name>
    <name type="synonym">Tephritis capitata</name>
    <dbReference type="NCBI Taxonomy" id="7213"/>
    <lineage>
        <taxon>Eukaryota</taxon>
        <taxon>Metazoa</taxon>
        <taxon>Ecdysozoa</taxon>
        <taxon>Arthropoda</taxon>
        <taxon>Hexapoda</taxon>
        <taxon>Insecta</taxon>
        <taxon>Pterygota</taxon>
        <taxon>Neoptera</taxon>
        <taxon>Endopterygota</taxon>
        <taxon>Diptera</taxon>
        <taxon>Brachycera</taxon>
        <taxon>Muscomorpha</taxon>
        <taxon>Tephritoidea</taxon>
        <taxon>Tephritidae</taxon>
        <taxon>Ceratitis</taxon>
        <taxon>Ceratitis</taxon>
    </lineage>
</organism>
<keyword evidence="3" id="KW-0819">tRNA processing</keyword>
<evidence type="ECO:0000256" key="4">
    <source>
        <dbReference type="SAM" id="MobiDB-lite"/>
    </source>
</evidence>
<comment type="similarity">
    <text evidence="2">Belongs to the eukaryotic/archaeal RNase P protein component 3 family.</text>
</comment>
<dbReference type="SUPFAM" id="SSF89550">
    <property type="entry name" value="PHP domain-like"/>
    <property type="match status" value="1"/>
</dbReference>
<dbReference type="AlphaFoldDB" id="W8CB35"/>
<name>W8CB35_CERCA</name>
<dbReference type="InterPro" id="IPR002738">
    <property type="entry name" value="RNase_P_p30"/>
</dbReference>
<dbReference type="GO" id="GO:0008033">
    <property type="term" value="P:tRNA processing"/>
    <property type="evidence" value="ECO:0007669"/>
    <property type="project" value="UniProtKB-KW"/>
</dbReference>
<evidence type="ECO:0000313" key="5">
    <source>
        <dbReference type="EMBL" id="JAC05742.1"/>
    </source>
</evidence>
<proteinExistence type="evidence at transcript level"/>
<evidence type="ECO:0000256" key="3">
    <source>
        <dbReference type="ARBA" id="ARBA00022694"/>
    </source>
</evidence>
<dbReference type="GeneID" id="101451841"/>
<reference evidence="5" key="1">
    <citation type="submission" date="2013-07" db="EMBL/GenBank/DDBJ databases">
        <authorList>
            <person name="Geib S."/>
        </authorList>
    </citation>
    <scope>NUCLEOTIDE SEQUENCE</scope>
</reference>
<dbReference type="InterPro" id="IPR016195">
    <property type="entry name" value="Pol/histidinol_Pase-like"/>
</dbReference>